<reference evidence="2" key="1">
    <citation type="submission" date="2016-07" db="EMBL/GenBank/DDBJ databases">
        <authorList>
            <person name="Florea S."/>
            <person name="Webb J.S."/>
            <person name="Jaromczyk J."/>
            <person name="Schardl C.L."/>
        </authorList>
    </citation>
    <scope>NUCLEOTIDE SEQUENCE [LARGE SCALE GENOMIC DNA]</scope>
    <source>
        <strain evidence="2">Z6</strain>
    </source>
</reference>
<sequence>MEGTDKVLKNLRRFIKEKEEAAKTLGDHYAMKAENKAKQDANWVDQTGHARQGLQGSSAVNRNEVLIRLAHTMEYGVHLELANQGRYSVLEPTLKALEDNFFNDIKKLVNK</sequence>
<organism evidence="1 2">
    <name type="scientific">Orenia metallireducens</name>
    <dbReference type="NCBI Taxonomy" id="1413210"/>
    <lineage>
        <taxon>Bacteria</taxon>
        <taxon>Bacillati</taxon>
        <taxon>Bacillota</taxon>
        <taxon>Clostridia</taxon>
        <taxon>Halanaerobiales</taxon>
        <taxon>Halobacteroidaceae</taxon>
        <taxon>Orenia</taxon>
    </lineage>
</organism>
<dbReference type="Proteomes" id="UP000093514">
    <property type="component" value="Unassembled WGS sequence"/>
</dbReference>
<protein>
    <submittedName>
        <fullName evidence="1">Uncharacterized protein</fullName>
    </submittedName>
</protein>
<dbReference type="RefSeq" id="WP_068714411.1">
    <property type="nucleotide sequence ID" value="NZ_LWDV01000003.1"/>
</dbReference>
<dbReference type="EMBL" id="LWDV01000003">
    <property type="protein sequence ID" value="OCL28661.1"/>
    <property type="molecule type" value="Genomic_DNA"/>
</dbReference>
<dbReference type="OrthoDB" id="1684528at2"/>
<name>A0A1C0ADF1_9FIRM</name>
<dbReference type="AlphaFoldDB" id="A0A1C0ADF1"/>
<reference evidence="1 2" key="2">
    <citation type="submission" date="2016-08" db="EMBL/GenBank/DDBJ databases">
        <title>Orenia metallireducens sp. nov. strain Z6, a Novel Metal-reducing Firmicute from the Deep Subsurface.</title>
        <authorList>
            <person name="Maxim B.I."/>
            <person name="Kenneth K."/>
            <person name="Flynn T.M."/>
            <person name="Oloughlin E.J."/>
            <person name="Locke R.A."/>
            <person name="Weber J.R."/>
            <person name="Egan S.M."/>
            <person name="Mackie R.I."/>
            <person name="Cann I.K."/>
        </authorList>
    </citation>
    <scope>NUCLEOTIDE SEQUENCE [LARGE SCALE GENOMIC DNA]</scope>
    <source>
        <strain evidence="1 2">Z6</strain>
    </source>
</reference>
<evidence type="ECO:0000313" key="2">
    <source>
        <dbReference type="Proteomes" id="UP000093514"/>
    </source>
</evidence>
<proteinExistence type="predicted"/>
<comment type="caution">
    <text evidence="1">The sequence shown here is derived from an EMBL/GenBank/DDBJ whole genome shotgun (WGS) entry which is preliminary data.</text>
</comment>
<keyword evidence="2" id="KW-1185">Reference proteome</keyword>
<gene>
    <name evidence="1" type="ORF">U472_00460</name>
</gene>
<accession>A0A1C0ADF1</accession>
<evidence type="ECO:0000313" key="1">
    <source>
        <dbReference type="EMBL" id="OCL28661.1"/>
    </source>
</evidence>